<reference evidence="2 3" key="1">
    <citation type="submission" date="2020-02" db="EMBL/GenBank/DDBJ databases">
        <title>Pseudomonas aeruginosa Phage Cocktails: Rational Design and Efficacy against Mouse Wound and Septic Infections.</title>
        <authorList>
            <person name="Jacobs A.C."/>
            <person name="Freyberger H.R."/>
            <person name="Farlow J."/>
            <person name="Watters C.M."/>
            <person name="He Y."/>
            <person name="Ward A.M."/>
            <person name="Engeman E.T."/>
            <person name="Alamneh Y.A."/>
            <person name="Sergueev K.V."/>
            <person name="Simons M.P."/>
            <person name="Tyner S.D."/>
            <person name="Nikolich M.P."/>
            <person name="Filippov A."/>
        </authorList>
    </citation>
    <scope>NUCLEOTIDE SEQUENCE [LARGE SCALE GENOMIC DNA]</scope>
</reference>
<evidence type="ECO:0000313" key="3">
    <source>
        <dbReference type="Proteomes" id="UP000501596"/>
    </source>
</evidence>
<feature type="compositionally biased region" description="Low complexity" evidence="1">
    <location>
        <begin position="213"/>
        <end position="226"/>
    </location>
</feature>
<name>A0A6G9LJ45_9CAUD</name>
<feature type="region of interest" description="Disordered" evidence="1">
    <location>
        <begin position="186"/>
        <end position="226"/>
    </location>
</feature>
<proteinExistence type="predicted"/>
<organism evidence="2 3">
    <name type="scientific">Pseudomonas phage Epa12</name>
    <dbReference type="NCBI Taxonomy" id="2719184"/>
    <lineage>
        <taxon>Viruses</taxon>
        <taxon>Duplodnaviria</taxon>
        <taxon>Heunggongvirae</taxon>
        <taxon>Uroviricota</taxon>
        <taxon>Caudoviricetes</taxon>
        <taxon>Lindbergviridae</taxon>
        <taxon>Pbunavirus</taxon>
        <taxon>Pbunavirus LS1</taxon>
    </lineage>
</organism>
<evidence type="ECO:0000256" key="1">
    <source>
        <dbReference type="SAM" id="MobiDB-lite"/>
    </source>
</evidence>
<dbReference type="Proteomes" id="UP000501596">
    <property type="component" value="Segment"/>
</dbReference>
<evidence type="ECO:0000313" key="2">
    <source>
        <dbReference type="EMBL" id="QIQ64706.1"/>
    </source>
</evidence>
<dbReference type="EMBL" id="MT118291">
    <property type="protein sequence ID" value="QIQ64706.1"/>
    <property type="molecule type" value="Genomic_DNA"/>
</dbReference>
<feature type="compositionally biased region" description="Basic and acidic residues" evidence="1">
    <location>
        <begin position="186"/>
        <end position="205"/>
    </location>
</feature>
<sequence length="226" mass="24450">MLDCYVNISIVHNWSGPLHDILSTGRRIAHRNAIRTVHRDAVVRRTIVPWSSAVMGGPQRIGDCLFIRVSGDADPNSIRKGKRDSIHHLNGAGVVLDYVHRRDVWNGAHIRLDGHSRVAALDGQSINAGILQLCIAHLAAARIDASGGDDFCSGPSNCSVDDDEIPDRQRNVAILLRFDIDGRDTTSRDRDIAHHCEDRAGRSLDPRPGGNAGLAAAGDLNSIAEG</sequence>
<gene>
    <name evidence="2" type="ORF">12_00092</name>
</gene>
<protein>
    <submittedName>
        <fullName evidence="2">Uncharacterized protein</fullName>
    </submittedName>
</protein>
<accession>A0A6G9LJ45</accession>